<evidence type="ECO:0000256" key="1">
    <source>
        <dbReference type="SAM" id="MobiDB-lite"/>
    </source>
</evidence>
<sequence>GRVEAHVGKLELHRLHHHRHRDQEDDEEHQHDVDQRRRVDVRHRFIGVIPSSAHRHVRAILSIHRRRPSKGQLMGPPSPAAP</sequence>
<name>A0A699XMQ0_TANCI</name>
<proteinExistence type="predicted"/>
<protein>
    <submittedName>
        <fullName evidence="2">Uncharacterized protein</fullName>
    </submittedName>
</protein>
<feature type="compositionally biased region" description="Basic and acidic residues" evidence="1">
    <location>
        <begin position="1"/>
        <end position="13"/>
    </location>
</feature>
<feature type="non-terminal residue" evidence="2">
    <location>
        <position position="1"/>
    </location>
</feature>
<gene>
    <name evidence="2" type="ORF">Tci_929713</name>
</gene>
<organism evidence="2">
    <name type="scientific">Tanacetum cinerariifolium</name>
    <name type="common">Dalmatian daisy</name>
    <name type="synonym">Chrysanthemum cinerariifolium</name>
    <dbReference type="NCBI Taxonomy" id="118510"/>
    <lineage>
        <taxon>Eukaryota</taxon>
        <taxon>Viridiplantae</taxon>
        <taxon>Streptophyta</taxon>
        <taxon>Embryophyta</taxon>
        <taxon>Tracheophyta</taxon>
        <taxon>Spermatophyta</taxon>
        <taxon>Magnoliopsida</taxon>
        <taxon>eudicotyledons</taxon>
        <taxon>Gunneridae</taxon>
        <taxon>Pentapetalae</taxon>
        <taxon>asterids</taxon>
        <taxon>campanulids</taxon>
        <taxon>Asterales</taxon>
        <taxon>Asteraceae</taxon>
        <taxon>Asteroideae</taxon>
        <taxon>Anthemideae</taxon>
        <taxon>Anthemidinae</taxon>
        <taxon>Tanacetum</taxon>
    </lineage>
</organism>
<comment type="caution">
    <text evidence="2">The sequence shown here is derived from an EMBL/GenBank/DDBJ whole genome shotgun (WGS) entry which is preliminary data.</text>
</comment>
<feature type="region of interest" description="Disordered" evidence="1">
    <location>
        <begin position="1"/>
        <end position="36"/>
    </location>
</feature>
<dbReference type="AlphaFoldDB" id="A0A699XMQ0"/>
<accession>A0A699XMQ0</accession>
<evidence type="ECO:0000313" key="2">
    <source>
        <dbReference type="EMBL" id="GFD57744.1"/>
    </source>
</evidence>
<dbReference type="EMBL" id="BKCJ011844474">
    <property type="protein sequence ID" value="GFD57744.1"/>
    <property type="molecule type" value="Genomic_DNA"/>
</dbReference>
<reference evidence="2" key="1">
    <citation type="journal article" date="2019" name="Sci. Rep.">
        <title>Draft genome of Tanacetum cinerariifolium, the natural source of mosquito coil.</title>
        <authorList>
            <person name="Yamashiro T."/>
            <person name="Shiraishi A."/>
            <person name="Satake H."/>
            <person name="Nakayama K."/>
        </authorList>
    </citation>
    <scope>NUCLEOTIDE SEQUENCE</scope>
</reference>